<dbReference type="Proteomes" id="UP001152320">
    <property type="component" value="Chromosome 3"/>
</dbReference>
<dbReference type="Pfam" id="PF08423">
    <property type="entry name" value="Rad51"/>
    <property type="match status" value="1"/>
</dbReference>
<keyword evidence="3" id="KW-0227">DNA damage</keyword>
<dbReference type="GO" id="GO:0071140">
    <property type="term" value="P:resolution of mitotic recombination intermediates"/>
    <property type="evidence" value="ECO:0007669"/>
    <property type="project" value="TreeGrafter"/>
</dbReference>
<evidence type="ECO:0000256" key="5">
    <source>
        <dbReference type="ARBA" id="ARBA00023204"/>
    </source>
</evidence>
<protein>
    <submittedName>
        <fullName evidence="8">DNA repair protein XRCC3</fullName>
    </submittedName>
</protein>
<evidence type="ECO:0000259" key="7">
    <source>
        <dbReference type="PROSITE" id="PS50162"/>
    </source>
</evidence>
<comment type="subcellular location">
    <subcellularLocation>
        <location evidence="1">Nucleus</location>
    </subcellularLocation>
</comment>
<dbReference type="InterPro" id="IPR020588">
    <property type="entry name" value="RecA_ATP-bd"/>
</dbReference>
<dbReference type="GO" id="GO:0000400">
    <property type="term" value="F:four-way junction DNA binding"/>
    <property type="evidence" value="ECO:0007669"/>
    <property type="project" value="TreeGrafter"/>
</dbReference>
<dbReference type="PIRSF" id="PIRSF005856">
    <property type="entry name" value="Rad51"/>
    <property type="match status" value="1"/>
</dbReference>
<evidence type="ECO:0000256" key="2">
    <source>
        <dbReference type="ARBA" id="ARBA00022741"/>
    </source>
</evidence>
<dbReference type="InterPro" id="IPR016467">
    <property type="entry name" value="DNA_recomb/repair_RecA-like"/>
</dbReference>
<dbReference type="PROSITE" id="PS50162">
    <property type="entry name" value="RECA_2"/>
    <property type="match status" value="1"/>
</dbReference>
<keyword evidence="9" id="KW-1185">Reference proteome</keyword>
<feature type="domain" description="RecA family profile 1" evidence="7">
    <location>
        <begin position="30"/>
        <end position="208"/>
    </location>
</feature>
<dbReference type="GO" id="GO:0005524">
    <property type="term" value="F:ATP binding"/>
    <property type="evidence" value="ECO:0007669"/>
    <property type="project" value="UniProtKB-KW"/>
</dbReference>
<keyword evidence="6" id="KW-0539">Nucleus</keyword>
<reference evidence="8" key="1">
    <citation type="submission" date="2021-10" db="EMBL/GenBank/DDBJ databases">
        <title>Tropical sea cucumber genome reveals ecological adaptation and Cuvierian tubules defense mechanism.</title>
        <authorList>
            <person name="Chen T."/>
        </authorList>
    </citation>
    <scope>NUCLEOTIDE SEQUENCE</scope>
    <source>
        <strain evidence="8">Nanhai2018</strain>
        <tissue evidence="8">Muscle</tissue>
    </source>
</reference>
<dbReference type="PANTHER" id="PTHR46487">
    <property type="entry name" value="DNA REPAIR PROTEIN XRCC3"/>
    <property type="match status" value="1"/>
</dbReference>
<evidence type="ECO:0000313" key="9">
    <source>
        <dbReference type="Proteomes" id="UP001152320"/>
    </source>
</evidence>
<dbReference type="GO" id="GO:0033065">
    <property type="term" value="C:Rad51C-XRCC3 complex"/>
    <property type="evidence" value="ECO:0007669"/>
    <property type="project" value="TreeGrafter"/>
</dbReference>
<dbReference type="InterPro" id="IPR013632">
    <property type="entry name" value="Rad51_C"/>
</dbReference>
<dbReference type="SUPFAM" id="SSF52540">
    <property type="entry name" value="P-loop containing nucleoside triphosphate hydrolases"/>
    <property type="match status" value="1"/>
</dbReference>
<evidence type="ECO:0000256" key="3">
    <source>
        <dbReference type="ARBA" id="ARBA00022763"/>
    </source>
</evidence>
<dbReference type="CDD" id="cd19491">
    <property type="entry name" value="XRCC3"/>
    <property type="match status" value="1"/>
</dbReference>
<keyword evidence="4" id="KW-0067">ATP-binding</keyword>
<comment type="caution">
    <text evidence="8">The sequence shown here is derived from an EMBL/GenBank/DDBJ whole genome shotgun (WGS) entry which is preliminary data.</text>
</comment>
<evidence type="ECO:0000256" key="6">
    <source>
        <dbReference type="ARBA" id="ARBA00023242"/>
    </source>
</evidence>
<evidence type="ECO:0000313" key="8">
    <source>
        <dbReference type="EMBL" id="KAJ8045800.1"/>
    </source>
</evidence>
<accession>A0A9Q1CJE7</accession>
<dbReference type="Gene3D" id="3.40.50.300">
    <property type="entry name" value="P-loop containing nucleotide triphosphate hydrolases"/>
    <property type="match status" value="1"/>
</dbReference>
<dbReference type="GO" id="GO:0045003">
    <property type="term" value="P:double-strand break repair via synthesis-dependent strand annealing"/>
    <property type="evidence" value="ECO:0007669"/>
    <property type="project" value="TreeGrafter"/>
</dbReference>
<dbReference type="GO" id="GO:0090656">
    <property type="term" value="P:t-circle formation"/>
    <property type="evidence" value="ECO:0007669"/>
    <property type="project" value="TreeGrafter"/>
</dbReference>
<sequence>MEELDLNPRIVNALLKALDLLNGNCLSKFTKCKLGIGCPILDEFLHGGVLSQGLTEITGESATGKTQLCLQLCLNVQMRVEDGGLDSGAVYVCTEDVFPSRRLQQLIATFHIRHQIDKAKQCALGEKIFVEHVAEKDQLEHCISHRIPILLEKGLVKLIVIDSVAALFRSEFEAHEAFQRAKSLQRFGAQLHQLANKHNIPVICVNQVTANINTQSSSENSFKPALGLAWSNQVQTRLMLKRMPYKLPATSHSSESSDVPNTYEIPVRALEVVFSPHLPRDTAYFVVDANGVKGLK</sequence>
<organism evidence="8 9">
    <name type="scientific">Holothuria leucospilota</name>
    <name type="common">Black long sea cucumber</name>
    <name type="synonym">Mertensiothuria leucospilota</name>
    <dbReference type="NCBI Taxonomy" id="206669"/>
    <lineage>
        <taxon>Eukaryota</taxon>
        <taxon>Metazoa</taxon>
        <taxon>Echinodermata</taxon>
        <taxon>Eleutherozoa</taxon>
        <taxon>Echinozoa</taxon>
        <taxon>Holothuroidea</taxon>
        <taxon>Aspidochirotacea</taxon>
        <taxon>Aspidochirotida</taxon>
        <taxon>Holothuriidae</taxon>
        <taxon>Holothuria</taxon>
    </lineage>
</organism>
<dbReference type="InterPro" id="IPR027417">
    <property type="entry name" value="P-loop_NTPase"/>
</dbReference>
<gene>
    <name evidence="8" type="ORF">HOLleu_08883</name>
</gene>
<keyword evidence="5" id="KW-0234">DNA repair</keyword>
<dbReference type="InterPro" id="IPR047348">
    <property type="entry name" value="XRCC3-like_C"/>
</dbReference>
<dbReference type="OrthoDB" id="1861185at2759"/>
<dbReference type="EMBL" id="JAIZAY010000003">
    <property type="protein sequence ID" value="KAJ8045800.1"/>
    <property type="molecule type" value="Genomic_DNA"/>
</dbReference>
<dbReference type="GO" id="GO:0140664">
    <property type="term" value="F:ATP-dependent DNA damage sensor activity"/>
    <property type="evidence" value="ECO:0007669"/>
    <property type="project" value="InterPro"/>
</dbReference>
<dbReference type="GO" id="GO:0005657">
    <property type="term" value="C:replication fork"/>
    <property type="evidence" value="ECO:0007669"/>
    <property type="project" value="TreeGrafter"/>
</dbReference>
<dbReference type="GO" id="GO:0000722">
    <property type="term" value="P:telomere maintenance via recombination"/>
    <property type="evidence" value="ECO:0007669"/>
    <property type="project" value="TreeGrafter"/>
</dbReference>
<dbReference type="PANTHER" id="PTHR46487:SF1">
    <property type="entry name" value="DNA REPAIR PROTEIN XRCC3"/>
    <property type="match status" value="1"/>
</dbReference>
<keyword evidence="2" id="KW-0547">Nucleotide-binding</keyword>
<dbReference type="AlphaFoldDB" id="A0A9Q1CJE7"/>
<evidence type="ECO:0000256" key="4">
    <source>
        <dbReference type="ARBA" id="ARBA00022840"/>
    </source>
</evidence>
<proteinExistence type="predicted"/>
<name>A0A9Q1CJE7_HOLLE</name>
<evidence type="ECO:0000256" key="1">
    <source>
        <dbReference type="ARBA" id="ARBA00004123"/>
    </source>
</evidence>